<comment type="caution">
    <text evidence="5">The sequence shown here is derived from an EMBL/GenBank/DDBJ whole genome shotgun (WGS) entry which is preliminary data.</text>
</comment>
<sequence length="340" mass="37871">MIDIGANLLDDVYSGVYNGSQKHRRDLGDVLERARVYGVQHMIVTCGNLEEYNAAATLMNKWPLLSCTIGYHPTRAAELVTEDLSPKPSLEVLKQLVCGGNLPVYVRAYGELGLDYARLHFAGKEIQKLAFRLQLDIFSKQPSLPLFLHCRDAGTDFLEILADYKQKEPRLKGVVHSFDGDLDLCNRILALGFDIGINGCSLKTADNLSVVRNIPLSRIHLETDCPWCEVKPTHASYSHLSGLTKEHFRQVVKSCNYDKKCGDCALQCPCFVKGRTEPAHINAVAEVLAAITTHPFENCSPNPLSLSEKTSVVRRITAENSRRLFNLEDVVTPAYNNVLE</sequence>
<dbReference type="PANTHER" id="PTHR10060">
    <property type="entry name" value="TATD FAMILY DEOXYRIBONUCLEASE"/>
    <property type="match status" value="1"/>
</dbReference>
<evidence type="ECO:0000256" key="1">
    <source>
        <dbReference type="ARBA" id="ARBA00009275"/>
    </source>
</evidence>
<dbReference type="HOGENOM" id="CLU_031506_1_0_1"/>
<evidence type="ECO:0000256" key="2">
    <source>
        <dbReference type="ARBA" id="ARBA00022722"/>
    </source>
</evidence>
<dbReference type="CDD" id="cd01310">
    <property type="entry name" value="TatD_DNAse"/>
    <property type="match status" value="1"/>
</dbReference>
<proteinExistence type="inferred from homology"/>
<dbReference type="InterPro" id="IPR001130">
    <property type="entry name" value="TatD-like"/>
</dbReference>
<dbReference type="InterPro" id="IPR050891">
    <property type="entry name" value="TatD-type_Hydrolase"/>
</dbReference>
<keyword evidence="6" id="KW-1185">Reference proteome</keyword>
<dbReference type="VEuPathDB" id="GiardiaDB:GL50803_95789"/>
<dbReference type="SMR" id="A8BYL9"/>
<dbReference type="GO" id="GO:0008296">
    <property type="term" value="F:3'-5'-DNA exonuclease activity"/>
    <property type="evidence" value="ECO:0000318"/>
    <property type="project" value="GO_Central"/>
</dbReference>
<organism evidence="5 6">
    <name type="scientific">Giardia intestinalis (strain ATCC 50803 / WB clone C6)</name>
    <name type="common">Giardia lamblia</name>
    <dbReference type="NCBI Taxonomy" id="184922"/>
    <lineage>
        <taxon>Eukaryota</taxon>
        <taxon>Metamonada</taxon>
        <taxon>Diplomonadida</taxon>
        <taxon>Hexamitidae</taxon>
        <taxon>Giardiinae</taxon>
        <taxon>Giardia</taxon>
    </lineage>
</organism>
<dbReference type="Gene3D" id="3.20.20.140">
    <property type="entry name" value="Metal-dependent hydrolases"/>
    <property type="match status" value="1"/>
</dbReference>
<keyword evidence="3" id="KW-0479">Metal-binding</keyword>
<evidence type="ECO:0000313" key="6">
    <source>
        <dbReference type="Proteomes" id="UP000001548"/>
    </source>
</evidence>
<reference evidence="5 6" key="1">
    <citation type="journal article" date="2007" name="Science">
        <title>Genomic minimalism in the early diverging intestinal parasite Giardia lamblia.</title>
        <authorList>
            <person name="Morrison H.G."/>
            <person name="McArthur A.G."/>
            <person name="Gillin F.D."/>
            <person name="Aley S.B."/>
            <person name="Adam R.D."/>
            <person name="Olsen G.J."/>
            <person name="Best A.A."/>
            <person name="Cande W.Z."/>
            <person name="Chen F."/>
            <person name="Cipriano M.J."/>
            <person name="Davids B.J."/>
            <person name="Dawson S.C."/>
            <person name="Elmendorf H.G."/>
            <person name="Hehl A.B."/>
            <person name="Holder M.E."/>
            <person name="Huse S.M."/>
            <person name="Kim U.U."/>
            <person name="Lasek-Nesselquist E."/>
            <person name="Manning G."/>
            <person name="Nigam A."/>
            <person name="Nixon J.E."/>
            <person name="Palm D."/>
            <person name="Passamaneck N.E."/>
            <person name="Prabhu A."/>
            <person name="Reich C.I."/>
            <person name="Reiner D.S."/>
            <person name="Samuelson J."/>
            <person name="Svard S.G."/>
            <person name="Sogin M.L."/>
        </authorList>
    </citation>
    <scope>NUCLEOTIDE SEQUENCE [LARGE SCALE GENOMIC DNA]</scope>
    <source>
        <strain evidence="5 6">WB C6</strain>
    </source>
</reference>
<keyword evidence="2" id="KW-0540">Nuclease</keyword>
<dbReference type="FunCoup" id="A8BYL9">
    <property type="interactions" value="95"/>
</dbReference>
<evidence type="ECO:0000256" key="4">
    <source>
        <dbReference type="ARBA" id="ARBA00022801"/>
    </source>
</evidence>
<protein>
    <submittedName>
        <fullName evidence="5">Deoxyribonuclease, TatD family</fullName>
    </submittedName>
</protein>
<gene>
    <name evidence="5" type="ORF">GL50803_0095789</name>
</gene>
<dbReference type="OMA" id="CSDIFFE"/>
<dbReference type="GeneID" id="5697015"/>
<dbReference type="RefSeq" id="XP_001704151.1">
    <property type="nucleotide sequence ID" value="XM_001704099.1"/>
</dbReference>
<dbReference type="GO" id="GO:0046872">
    <property type="term" value="F:metal ion binding"/>
    <property type="evidence" value="ECO:0007669"/>
    <property type="project" value="UniProtKB-KW"/>
</dbReference>
<dbReference type="STRING" id="184922.A8BYL9"/>
<dbReference type="SUPFAM" id="SSF51556">
    <property type="entry name" value="Metallo-dependent hydrolases"/>
    <property type="match status" value="1"/>
</dbReference>
<dbReference type="KEGG" id="gla:GL50803_0095789"/>
<accession>A8BYL9</accession>
<dbReference type="Proteomes" id="UP000001548">
    <property type="component" value="Unassembled WGS sequence"/>
</dbReference>
<dbReference type="AlphaFoldDB" id="A8BYL9"/>
<dbReference type="EMBL" id="AACB03000005">
    <property type="protein sequence ID" value="KAE8301307.1"/>
    <property type="molecule type" value="Genomic_DNA"/>
</dbReference>
<keyword evidence="4" id="KW-0378">Hydrolase</keyword>
<evidence type="ECO:0000313" key="5">
    <source>
        <dbReference type="EMBL" id="KAE8301307.1"/>
    </source>
</evidence>
<evidence type="ECO:0000256" key="3">
    <source>
        <dbReference type="ARBA" id="ARBA00022723"/>
    </source>
</evidence>
<dbReference type="InterPro" id="IPR032466">
    <property type="entry name" value="Metal_Hydrolase"/>
</dbReference>
<comment type="similarity">
    <text evidence="1">Belongs to the metallo-dependent hydrolases superfamily. TatD-type hydrolase family.</text>
</comment>
<dbReference type="PANTHER" id="PTHR10060:SF15">
    <property type="entry name" value="DEOXYRIBONUCLEASE TATDN1"/>
    <property type="match status" value="1"/>
</dbReference>
<dbReference type="Pfam" id="PF01026">
    <property type="entry name" value="TatD_DNase"/>
    <property type="match status" value="1"/>
</dbReference>
<name>A8BYL9_GIAIC</name>